<dbReference type="InterPro" id="IPR036837">
    <property type="entry name" value="Cation_efflux_CTD_sf"/>
</dbReference>
<feature type="transmembrane region" description="Helical" evidence="6">
    <location>
        <begin position="7"/>
        <end position="29"/>
    </location>
</feature>
<evidence type="ECO:0000256" key="4">
    <source>
        <dbReference type="ARBA" id="ARBA00022989"/>
    </source>
</evidence>
<keyword evidence="3 6" id="KW-0812">Transmembrane</keyword>
<dbReference type="Gene3D" id="1.20.1510.10">
    <property type="entry name" value="Cation efflux protein transmembrane domain"/>
    <property type="match status" value="1"/>
</dbReference>
<dbReference type="Gene3D" id="3.30.70.1350">
    <property type="entry name" value="Cation efflux protein, cytoplasmic domain"/>
    <property type="match status" value="1"/>
</dbReference>
<feature type="transmembrane region" description="Helical" evidence="6">
    <location>
        <begin position="35"/>
        <end position="54"/>
    </location>
</feature>
<dbReference type="Pfam" id="PF01545">
    <property type="entry name" value="Cation_efflux"/>
    <property type="match status" value="1"/>
</dbReference>
<evidence type="ECO:0000313" key="9">
    <source>
        <dbReference type="Proteomes" id="UP000199153"/>
    </source>
</evidence>
<reference evidence="8 9" key="1">
    <citation type="submission" date="2016-10" db="EMBL/GenBank/DDBJ databases">
        <authorList>
            <person name="de Groot N.N."/>
        </authorList>
    </citation>
    <scope>NUCLEOTIDE SEQUENCE [LARGE SCALE GENOMIC DNA]</scope>
    <source>
        <strain evidence="8 9">DSM 17794</strain>
    </source>
</reference>
<proteinExistence type="predicted"/>
<accession>A0A1I4Z7X4</accession>
<name>A0A1I4Z7X4_9FLAO</name>
<evidence type="ECO:0000256" key="1">
    <source>
        <dbReference type="ARBA" id="ARBA00004141"/>
    </source>
</evidence>
<evidence type="ECO:0000256" key="2">
    <source>
        <dbReference type="ARBA" id="ARBA00022448"/>
    </source>
</evidence>
<dbReference type="PANTHER" id="PTHR13414">
    <property type="entry name" value="HUEL-CATION TRANSPORTER"/>
    <property type="match status" value="1"/>
</dbReference>
<dbReference type="GO" id="GO:0008324">
    <property type="term" value="F:monoatomic cation transmembrane transporter activity"/>
    <property type="evidence" value="ECO:0007669"/>
    <property type="project" value="InterPro"/>
</dbReference>
<dbReference type="InterPro" id="IPR040177">
    <property type="entry name" value="SLC30A9"/>
</dbReference>
<dbReference type="AlphaFoldDB" id="A0A1I4Z7X4"/>
<dbReference type="GO" id="GO:0006829">
    <property type="term" value="P:zinc ion transport"/>
    <property type="evidence" value="ECO:0007669"/>
    <property type="project" value="InterPro"/>
</dbReference>
<feature type="transmembrane region" description="Helical" evidence="6">
    <location>
        <begin position="193"/>
        <end position="210"/>
    </location>
</feature>
<dbReference type="STRING" id="287099.SAMN05660413_01181"/>
<keyword evidence="9" id="KW-1185">Reference proteome</keyword>
<evidence type="ECO:0000259" key="7">
    <source>
        <dbReference type="Pfam" id="PF01545"/>
    </source>
</evidence>
<feature type="transmembrane region" description="Helical" evidence="6">
    <location>
        <begin position="115"/>
        <end position="136"/>
    </location>
</feature>
<dbReference type="RefSeq" id="WP_093407081.1">
    <property type="nucleotide sequence ID" value="NZ_FOVL01000005.1"/>
</dbReference>
<protein>
    <submittedName>
        <fullName evidence="8">Cation diffusion facilitator family transporter</fullName>
    </submittedName>
</protein>
<feature type="transmembrane region" description="Helical" evidence="6">
    <location>
        <begin position="157"/>
        <end position="181"/>
    </location>
</feature>
<dbReference type="OrthoDB" id="9806522at2"/>
<dbReference type="InterPro" id="IPR002524">
    <property type="entry name" value="Cation_efflux"/>
</dbReference>
<dbReference type="SUPFAM" id="SSF161111">
    <property type="entry name" value="Cation efflux protein transmembrane domain-like"/>
    <property type="match status" value="1"/>
</dbReference>
<dbReference type="NCBIfam" id="TIGR01297">
    <property type="entry name" value="CDF"/>
    <property type="match status" value="1"/>
</dbReference>
<keyword evidence="2" id="KW-0813">Transport</keyword>
<evidence type="ECO:0000256" key="5">
    <source>
        <dbReference type="ARBA" id="ARBA00023136"/>
    </source>
</evidence>
<comment type="subcellular location">
    <subcellularLocation>
        <location evidence="1">Membrane</location>
        <topology evidence="1">Multi-pass membrane protein</topology>
    </subcellularLocation>
</comment>
<dbReference type="Proteomes" id="UP000199153">
    <property type="component" value="Unassembled WGS sequence"/>
</dbReference>
<dbReference type="EMBL" id="FOVL01000005">
    <property type="protein sequence ID" value="SFN46402.1"/>
    <property type="molecule type" value="Genomic_DNA"/>
</dbReference>
<evidence type="ECO:0000313" key="8">
    <source>
        <dbReference type="EMBL" id="SFN46402.1"/>
    </source>
</evidence>
<feature type="transmembrane region" description="Helical" evidence="6">
    <location>
        <begin position="75"/>
        <end position="95"/>
    </location>
</feature>
<dbReference type="GO" id="GO:0016020">
    <property type="term" value="C:membrane"/>
    <property type="evidence" value="ECO:0007669"/>
    <property type="project" value="UniProtKB-SubCell"/>
</dbReference>
<organism evidence="8 9">
    <name type="scientific">Salegentibacter flavus</name>
    <dbReference type="NCBI Taxonomy" id="287099"/>
    <lineage>
        <taxon>Bacteria</taxon>
        <taxon>Pseudomonadati</taxon>
        <taxon>Bacteroidota</taxon>
        <taxon>Flavobacteriia</taxon>
        <taxon>Flavobacteriales</taxon>
        <taxon>Flavobacteriaceae</taxon>
        <taxon>Salegentibacter</taxon>
    </lineage>
</organism>
<feature type="domain" description="Cation efflux protein transmembrane" evidence="7">
    <location>
        <begin position="12"/>
        <end position="218"/>
    </location>
</feature>
<evidence type="ECO:0000256" key="3">
    <source>
        <dbReference type="ARBA" id="ARBA00022692"/>
    </source>
</evidence>
<dbReference type="InterPro" id="IPR058533">
    <property type="entry name" value="Cation_efflux_TM"/>
</dbReference>
<gene>
    <name evidence="8" type="ORF">SAMN05660413_01181</name>
</gene>
<dbReference type="InterPro" id="IPR027469">
    <property type="entry name" value="Cation_efflux_TMD_sf"/>
</dbReference>
<evidence type="ECO:0000256" key="6">
    <source>
        <dbReference type="SAM" id="Phobius"/>
    </source>
</evidence>
<keyword evidence="4 6" id="KW-1133">Transmembrane helix</keyword>
<keyword evidence="5 6" id="KW-0472">Membrane</keyword>
<sequence length="304" mass="32971">MAGGSKIAIYGAIGANTLIAISKFTAAFFTGSSAMLAEGIHSLVDTGNGLLLLLGIKRSKQEPDKMHPFGYGKEVYFWSFVVSILIFALGGGFAIYEGIHALQDPHVIVDPTWNYVVLGVAIIFEGTALYLALKTFNKSRAKKTNIISSIVKSKDAATFAVIIEDTAALAGLLVAMLGIFLSQQLQNPYFDGASSILIGLILLIVATFLARESKGLLLGESASPDVMVSLEKILKRNINIKDWAVPQTMHFGPESIFAVIEIELADDIKLLQAEQTMESLRLEIKNKIPQINQVVIQTTNEIKE</sequence>
<dbReference type="PANTHER" id="PTHR13414:SF9">
    <property type="entry name" value="PROTON-COUPLED ZINC ANTIPORTER SLC30A9, MITOCHONDRIAL"/>
    <property type="match status" value="1"/>
</dbReference>